<dbReference type="SUPFAM" id="SSF47413">
    <property type="entry name" value="lambda repressor-like DNA-binding domains"/>
    <property type="match status" value="1"/>
</dbReference>
<proteinExistence type="predicted"/>
<dbReference type="PANTHER" id="PTHR34475:SF1">
    <property type="entry name" value="CYTOSKELETON PROTEIN RODZ"/>
    <property type="match status" value="1"/>
</dbReference>
<accession>A0A6J4VND9</accession>
<reference evidence="4" key="1">
    <citation type="submission" date="2020-02" db="EMBL/GenBank/DDBJ databases">
        <authorList>
            <person name="Meier V. D."/>
        </authorList>
    </citation>
    <scope>NUCLEOTIDE SEQUENCE</scope>
    <source>
        <strain evidence="4">AVDCRST_MAG86</strain>
    </source>
</reference>
<feature type="transmembrane region" description="Helical" evidence="2">
    <location>
        <begin position="133"/>
        <end position="154"/>
    </location>
</feature>
<dbReference type="Gene3D" id="1.10.260.40">
    <property type="entry name" value="lambda repressor-like DNA-binding domains"/>
    <property type="match status" value="1"/>
</dbReference>
<feature type="compositionally biased region" description="Polar residues" evidence="1">
    <location>
        <begin position="291"/>
        <end position="310"/>
    </location>
</feature>
<feature type="compositionally biased region" description="Basic and acidic residues" evidence="1">
    <location>
        <begin position="1"/>
        <end position="10"/>
    </location>
</feature>
<keyword evidence="2" id="KW-0812">Transmembrane</keyword>
<evidence type="ECO:0000259" key="3">
    <source>
        <dbReference type="PROSITE" id="PS50943"/>
    </source>
</evidence>
<organism evidence="4">
    <name type="scientific">uncultured Truepera sp</name>
    <dbReference type="NCBI Taxonomy" id="543023"/>
    <lineage>
        <taxon>Bacteria</taxon>
        <taxon>Thermotogati</taxon>
        <taxon>Deinococcota</taxon>
        <taxon>Deinococci</taxon>
        <taxon>Trueperales</taxon>
        <taxon>Trueperaceae</taxon>
        <taxon>Truepera</taxon>
        <taxon>environmental samples</taxon>
    </lineage>
</organism>
<feature type="domain" description="HTH cro/C1-type" evidence="3">
    <location>
        <begin position="33"/>
        <end position="66"/>
    </location>
</feature>
<sequence>MAELRHDAHLPKTVSKRRAPRLPERPNRLGGALREARLDKGLELRDLAEITNIRPSHLEALETGHYGGLPEEVYSKNFVRLYAQAVGLDPARMLLLYAQERRSAAPAAREPVTGLELPPDDTSPFDHPWLRRLLRLLWTLLLVGGVVAGALWAFNGLLFQAGRPSTGAASTETVAPEVIQTAPAAPIADGPIGDEPVVEEPFVNASTPAVPGPLILLSLRTTPPGGEVSIDGYRVGRSPIVDAPVRAGRRTVRVERGGYRAFERAFDLSRDRRLNIELTPTQGPRAGAATGAQQPDARQNSTATEAQAAGTNQITVSVTAAAWLEVYRGTNRGGGERLVYETAQPGDTFTFDAPVYIFSGNAGGVSVAQGGAAAVLGAPGAVVGEAY</sequence>
<dbReference type="Pfam" id="PF08308">
    <property type="entry name" value="PEGA"/>
    <property type="match status" value="1"/>
</dbReference>
<dbReference type="AlphaFoldDB" id="A0A6J4VND9"/>
<dbReference type="GO" id="GO:0003677">
    <property type="term" value="F:DNA binding"/>
    <property type="evidence" value="ECO:0007669"/>
    <property type="project" value="InterPro"/>
</dbReference>
<gene>
    <name evidence="4" type="ORF">AVDCRST_MAG86-2812</name>
</gene>
<evidence type="ECO:0000256" key="2">
    <source>
        <dbReference type="SAM" id="Phobius"/>
    </source>
</evidence>
<dbReference type="PANTHER" id="PTHR34475">
    <property type="match status" value="1"/>
</dbReference>
<name>A0A6J4VND9_9DEIN</name>
<dbReference type="InterPro" id="IPR013229">
    <property type="entry name" value="PEGA"/>
</dbReference>
<evidence type="ECO:0000313" key="4">
    <source>
        <dbReference type="EMBL" id="CAA9581109.1"/>
    </source>
</evidence>
<dbReference type="InterPro" id="IPR025194">
    <property type="entry name" value="RodZ-like_C"/>
</dbReference>
<dbReference type="InterPro" id="IPR010982">
    <property type="entry name" value="Lambda_DNA-bd_dom_sf"/>
</dbReference>
<dbReference type="PROSITE" id="PS50943">
    <property type="entry name" value="HTH_CROC1"/>
    <property type="match status" value="1"/>
</dbReference>
<dbReference type="Pfam" id="PF13413">
    <property type="entry name" value="HTH_25"/>
    <property type="match status" value="1"/>
</dbReference>
<dbReference type="CDD" id="cd00093">
    <property type="entry name" value="HTH_XRE"/>
    <property type="match status" value="1"/>
</dbReference>
<feature type="region of interest" description="Disordered" evidence="1">
    <location>
        <begin position="278"/>
        <end position="310"/>
    </location>
</feature>
<dbReference type="InterPro" id="IPR050400">
    <property type="entry name" value="Bact_Cytoskel_RodZ"/>
</dbReference>
<dbReference type="SMART" id="SM00530">
    <property type="entry name" value="HTH_XRE"/>
    <property type="match status" value="1"/>
</dbReference>
<evidence type="ECO:0000256" key="1">
    <source>
        <dbReference type="SAM" id="MobiDB-lite"/>
    </source>
</evidence>
<keyword evidence="2" id="KW-0472">Membrane</keyword>
<dbReference type="Pfam" id="PF13464">
    <property type="entry name" value="RodZ_C"/>
    <property type="match status" value="1"/>
</dbReference>
<protein>
    <recommendedName>
        <fullName evidence="3">HTH cro/C1-type domain-containing protein</fullName>
    </recommendedName>
</protein>
<keyword evidence="2" id="KW-1133">Transmembrane helix</keyword>
<dbReference type="EMBL" id="CADCWP010000256">
    <property type="protein sequence ID" value="CAA9581109.1"/>
    <property type="molecule type" value="Genomic_DNA"/>
</dbReference>
<feature type="region of interest" description="Disordered" evidence="1">
    <location>
        <begin position="1"/>
        <end position="29"/>
    </location>
</feature>
<dbReference type="InterPro" id="IPR001387">
    <property type="entry name" value="Cro/C1-type_HTH"/>
</dbReference>